<name>A0A9C9JZX0_UNCW3</name>
<dbReference type="InterPro" id="IPR041682">
    <property type="entry name" value="AAA_14"/>
</dbReference>
<evidence type="ECO:0000313" key="2">
    <source>
        <dbReference type="EMBL" id="HEC78189.1"/>
    </source>
</evidence>
<dbReference type="Pfam" id="PF13635">
    <property type="entry name" value="DUF4143"/>
    <property type="match status" value="1"/>
</dbReference>
<dbReference type="Proteomes" id="UP000885826">
    <property type="component" value="Unassembled WGS sequence"/>
</dbReference>
<gene>
    <name evidence="2" type="ORF">ENI34_03490</name>
</gene>
<protein>
    <submittedName>
        <fullName evidence="2">ATP-binding protein</fullName>
    </submittedName>
</protein>
<dbReference type="Pfam" id="PF13173">
    <property type="entry name" value="AAA_14"/>
    <property type="match status" value="1"/>
</dbReference>
<organism evidence="2 3">
    <name type="scientific">candidate division WOR-3 bacterium</name>
    <dbReference type="NCBI Taxonomy" id="2052148"/>
    <lineage>
        <taxon>Bacteria</taxon>
        <taxon>Bacteria division WOR-3</taxon>
    </lineage>
</organism>
<dbReference type="GO" id="GO:0005524">
    <property type="term" value="F:ATP binding"/>
    <property type="evidence" value="ECO:0007669"/>
    <property type="project" value="UniProtKB-KW"/>
</dbReference>
<proteinExistence type="predicted"/>
<dbReference type="SMART" id="SM00382">
    <property type="entry name" value="AAA"/>
    <property type="match status" value="1"/>
</dbReference>
<accession>A0A9C9JZX0</accession>
<dbReference type="InterPro" id="IPR027417">
    <property type="entry name" value="P-loop_NTPase"/>
</dbReference>
<dbReference type="EMBL" id="DRIG01000038">
    <property type="protein sequence ID" value="HEC78189.1"/>
    <property type="molecule type" value="Genomic_DNA"/>
</dbReference>
<keyword evidence="2" id="KW-0067">ATP-binding</keyword>
<keyword evidence="2" id="KW-0547">Nucleotide-binding</keyword>
<reference evidence="2" key="1">
    <citation type="journal article" date="2020" name="mSystems">
        <title>Genome- and Community-Level Interaction Insights into Carbon Utilization and Element Cycling Functions of Hydrothermarchaeota in Hydrothermal Sediment.</title>
        <authorList>
            <person name="Zhou Z."/>
            <person name="Liu Y."/>
            <person name="Xu W."/>
            <person name="Pan J."/>
            <person name="Luo Z.H."/>
            <person name="Li M."/>
        </authorList>
    </citation>
    <scope>NUCLEOTIDE SEQUENCE</scope>
    <source>
        <strain evidence="2">HyVt-388</strain>
    </source>
</reference>
<dbReference type="InterPro" id="IPR003593">
    <property type="entry name" value="AAA+_ATPase"/>
</dbReference>
<dbReference type="PANTHER" id="PTHR43566:SF1">
    <property type="entry name" value="AAA+ ATPASE DOMAIN-CONTAINING PROTEIN"/>
    <property type="match status" value="1"/>
</dbReference>
<comment type="caution">
    <text evidence="2">The sequence shown here is derived from an EMBL/GenBank/DDBJ whole genome shotgun (WGS) entry which is preliminary data.</text>
</comment>
<dbReference type="SUPFAM" id="SSF52540">
    <property type="entry name" value="P-loop containing nucleoside triphosphate hydrolases"/>
    <property type="match status" value="1"/>
</dbReference>
<evidence type="ECO:0000259" key="1">
    <source>
        <dbReference type="SMART" id="SM00382"/>
    </source>
</evidence>
<evidence type="ECO:0000313" key="3">
    <source>
        <dbReference type="Proteomes" id="UP000885826"/>
    </source>
</evidence>
<feature type="domain" description="AAA+ ATPase" evidence="1">
    <location>
        <begin position="26"/>
        <end position="156"/>
    </location>
</feature>
<dbReference type="Gene3D" id="3.40.50.300">
    <property type="entry name" value="P-loop containing nucleotide triphosphate hydrolases"/>
    <property type="match status" value="1"/>
</dbReference>
<dbReference type="PANTHER" id="PTHR43566">
    <property type="entry name" value="CONSERVED PROTEIN"/>
    <property type="match status" value="1"/>
</dbReference>
<dbReference type="AlphaFoldDB" id="A0A9C9JZX0"/>
<sequence length="423" mass="49109">MNTLKGGSIMFYKRELQQEVTKYLADREAIIILGSRQVGKTTLLKMTMQDLKSSEKVYYLDLEDPRNLDIVEEGVDNLVEYITVQGASTRRRNYVFLDEIHYMKNPSRFIKLAVDHYSDKLKLICTGSSALGIKMKFHDALVGRKLLFTLYPLNFREFLIFKERPELAANLPTLPFSLKTDKTRFFMDDYLRYFYEFLIWGSYPRIVLENTYEKKEKLLAEIVSSYIYKDIRSLFDVPDITKFNKLVKVVARQIGSLVNVSEIARTVGISRNTVQNYLSILEGSFLIVSIPPYSKSVHIEVRKAKKIYWLDNGLRNYLIGDLSVSHSRGDIGFLLENVICAGLLKRMRSLDSLYYWRTKDRTEVDFVFKSGRRLIPIEVKISGRIHRGFTNFMKRYKIAFGFIAHLGGFTKGRVSTVPAFWLA</sequence>
<dbReference type="InterPro" id="IPR025420">
    <property type="entry name" value="DUF4143"/>
</dbReference>